<evidence type="ECO:0000259" key="6">
    <source>
        <dbReference type="PROSITE" id="PS50977"/>
    </source>
</evidence>
<dbReference type="SUPFAM" id="SSF48498">
    <property type="entry name" value="Tetracyclin repressor-like, C-terminal domain"/>
    <property type="match status" value="1"/>
</dbReference>
<dbReference type="Pfam" id="PF21597">
    <property type="entry name" value="TetR_C_43"/>
    <property type="match status" value="1"/>
</dbReference>
<keyword evidence="8" id="KW-1185">Reference proteome</keyword>
<keyword evidence="3" id="KW-0804">Transcription</keyword>
<name>A0ABT3CL82_9MYCO</name>
<dbReference type="RefSeq" id="WP_264071490.1">
    <property type="nucleotide sequence ID" value="NZ_JACKTY010000049.1"/>
</dbReference>
<evidence type="ECO:0000256" key="1">
    <source>
        <dbReference type="ARBA" id="ARBA00023015"/>
    </source>
</evidence>
<dbReference type="Gene3D" id="1.10.357.10">
    <property type="entry name" value="Tetracycline Repressor, domain 2"/>
    <property type="match status" value="1"/>
</dbReference>
<organism evidence="7 8">
    <name type="scientific">Mycolicibacterium komossense</name>
    <dbReference type="NCBI Taxonomy" id="1779"/>
    <lineage>
        <taxon>Bacteria</taxon>
        <taxon>Bacillati</taxon>
        <taxon>Actinomycetota</taxon>
        <taxon>Actinomycetes</taxon>
        <taxon>Mycobacteriales</taxon>
        <taxon>Mycobacteriaceae</taxon>
        <taxon>Mycolicibacterium</taxon>
    </lineage>
</organism>
<evidence type="ECO:0000313" key="8">
    <source>
        <dbReference type="Proteomes" id="UP001526201"/>
    </source>
</evidence>
<dbReference type="PRINTS" id="PR00455">
    <property type="entry name" value="HTHTETR"/>
</dbReference>
<evidence type="ECO:0000256" key="4">
    <source>
        <dbReference type="PROSITE-ProRule" id="PRU00335"/>
    </source>
</evidence>
<dbReference type="InterPro" id="IPR036271">
    <property type="entry name" value="Tet_transcr_reg_TetR-rel_C_sf"/>
</dbReference>
<proteinExistence type="predicted"/>
<dbReference type="PROSITE" id="PS50977">
    <property type="entry name" value="HTH_TETR_2"/>
    <property type="match status" value="1"/>
</dbReference>
<protein>
    <submittedName>
        <fullName evidence="7">TetR/AcrR family transcriptional regulator</fullName>
    </submittedName>
</protein>
<feature type="region of interest" description="Disordered" evidence="5">
    <location>
        <begin position="189"/>
        <end position="209"/>
    </location>
</feature>
<keyword evidence="1" id="KW-0805">Transcription regulation</keyword>
<sequence>MTEPGRPLRADAVRNRARVLEVAYETFAAEGLAVPIDEIARRAGVGAGTVYRHFPTKEALFEAVFEDRVRHIVEDGRAMLASDGPGEALFAFMREMVRTGAADHGLFDALAGYGIDVAAATSSAEAEFLGVLGELLAAAQHAGTVRGDVGVPEVKALLLVCKTSGEYGGTVSDGVTKVIIDGLRAPSASRGTLHSPGASAKNDVGTRDR</sequence>
<dbReference type="PANTHER" id="PTHR30055:SF234">
    <property type="entry name" value="HTH-TYPE TRANSCRIPTIONAL REGULATOR BETI"/>
    <property type="match status" value="1"/>
</dbReference>
<dbReference type="Pfam" id="PF00440">
    <property type="entry name" value="TetR_N"/>
    <property type="match status" value="1"/>
</dbReference>
<dbReference type="InterPro" id="IPR049445">
    <property type="entry name" value="TetR_SbtR-like_C"/>
</dbReference>
<evidence type="ECO:0000256" key="3">
    <source>
        <dbReference type="ARBA" id="ARBA00023163"/>
    </source>
</evidence>
<dbReference type="Proteomes" id="UP001526201">
    <property type="component" value="Unassembled WGS sequence"/>
</dbReference>
<dbReference type="PANTHER" id="PTHR30055">
    <property type="entry name" value="HTH-TYPE TRANSCRIPTIONAL REGULATOR RUTR"/>
    <property type="match status" value="1"/>
</dbReference>
<evidence type="ECO:0000256" key="2">
    <source>
        <dbReference type="ARBA" id="ARBA00023125"/>
    </source>
</evidence>
<accession>A0ABT3CL82</accession>
<dbReference type="InterPro" id="IPR009057">
    <property type="entry name" value="Homeodomain-like_sf"/>
</dbReference>
<keyword evidence="2 4" id="KW-0238">DNA-binding</keyword>
<dbReference type="SUPFAM" id="SSF46689">
    <property type="entry name" value="Homeodomain-like"/>
    <property type="match status" value="1"/>
</dbReference>
<feature type="domain" description="HTH tetR-type" evidence="6">
    <location>
        <begin position="13"/>
        <end position="72"/>
    </location>
</feature>
<dbReference type="EMBL" id="JACKTY010000049">
    <property type="protein sequence ID" value="MCV7230222.1"/>
    <property type="molecule type" value="Genomic_DNA"/>
</dbReference>
<dbReference type="InterPro" id="IPR001647">
    <property type="entry name" value="HTH_TetR"/>
</dbReference>
<dbReference type="InterPro" id="IPR050109">
    <property type="entry name" value="HTH-type_TetR-like_transc_reg"/>
</dbReference>
<gene>
    <name evidence="7" type="ORF">H7J73_29865</name>
</gene>
<reference evidence="7 8" key="1">
    <citation type="journal article" date="2022" name="BMC Genomics">
        <title>Comparative genome analysis of mycobacteria focusing on tRNA and non-coding RNA.</title>
        <authorList>
            <person name="Behra P.R.K."/>
            <person name="Pettersson B.M.F."/>
            <person name="Ramesh M."/>
            <person name="Das S."/>
            <person name="Dasgupta S."/>
            <person name="Kirsebom L.A."/>
        </authorList>
    </citation>
    <scope>NUCLEOTIDE SEQUENCE [LARGE SCALE GENOMIC DNA]</scope>
    <source>
        <strain evidence="7 8">DSM 44078</strain>
    </source>
</reference>
<feature type="DNA-binding region" description="H-T-H motif" evidence="4">
    <location>
        <begin position="35"/>
        <end position="54"/>
    </location>
</feature>
<evidence type="ECO:0000256" key="5">
    <source>
        <dbReference type="SAM" id="MobiDB-lite"/>
    </source>
</evidence>
<evidence type="ECO:0000313" key="7">
    <source>
        <dbReference type="EMBL" id="MCV7230222.1"/>
    </source>
</evidence>
<comment type="caution">
    <text evidence="7">The sequence shown here is derived from an EMBL/GenBank/DDBJ whole genome shotgun (WGS) entry which is preliminary data.</text>
</comment>